<dbReference type="OrthoDB" id="6354873at2759"/>
<comment type="subcellular location">
    <subcellularLocation>
        <location evidence="1">Membrane</location>
    </subcellularLocation>
</comment>
<proteinExistence type="predicted"/>
<dbReference type="Pfam" id="PF04116">
    <property type="entry name" value="FA_hydroxylase"/>
    <property type="match status" value="1"/>
</dbReference>
<sequence>MTVATTTTTTQPTIAGKKKMAPLEPQPIRPSQGPLKSTWHKPENKSSWGFHHWMIHLFGIDPIPQNATAVHHNKDDPMPVWNNFTHHIWIAMRILPAIGLQYLYMQWAGRNFHPIANILYWGTFVSLFGSNLLNVLRSVASKVGYLQADAARDGVPDVRVTQVLNSLLMTAFFRPAAATLVIYNRDEPMKLSPWLPLMMPLYSLAIDFWFYWYHRVMHESDALWKFHRTHHTAKHPTPILSLYADMEQEWFDVVFVPLLAYFTIKPIVSMSYYDWIFCWTHVMFIELTGHSGIRAFGGPPAFDLVSWPMRKLGMELTIEDHDLHHSRGWKTSGNYGKQTRVWDKLFGTILPRQESLDEQIDHTTKISLPQF</sequence>
<keyword evidence="2" id="KW-0812">Transmembrane</keyword>
<dbReference type="GO" id="GO:0008610">
    <property type="term" value="P:lipid biosynthetic process"/>
    <property type="evidence" value="ECO:0007669"/>
    <property type="project" value="InterPro"/>
</dbReference>
<accession>A0A081CMG2</accession>
<organism evidence="5 6">
    <name type="scientific">Pseudozyma antarctica</name>
    <name type="common">Yeast</name>
    <name type="synonym">Candida antarctica</name>
    <dbReference type="NCBI Taxonomy" id="84753"/>
    <lineage>
        <taxon>Eukaryota</taxon>
        <taxon>Fungi</taxon>
        <taxon>Dikarya</taxon>
        <taxon>Basidiomycota</taxon>
        <taxon>Ustilaginomycotina</taxon>
        <taxon>Ustilaginomycetes</taxon>
        <taxon>Ustilaginales</taxon>
        <taxon>Ustilaginaceae</taxon>
        <taxon>Moesziomyces</taxon>
    </lineage>
</organism>
<dbReference type="RefSeq" id="XP_014653952.1">
    <property type="nucleotide sequence ID" value="XM_014798466.1"/>
</dbReference>
<evidence type="ECO:0000256" key="2">
    <source>
        <dbReference type="ARBA" id="ARBA00022692"/>
    </source>
</evidence>
<dbReference type="GeneID" id="26306893"/>
<dbReference type="HOGENOM" id="CLU_041178_0_0_1"/>
<keyword evidence="3" id="KW-1133">Transmembrane helix</keyword>
<protein>
    <submittedName>
        <fullName evidence="5">Uncharacterized protein</fullName>
    </submittedName>
</protein>
<evidence type="ECO:0000256" key="1">
    <source>
        <dbReference type="ARBA" id="ARBA00004370"/>
    </source>
</evidence>
<name>A0A081CMG2_PSEA2</name>
<dbReference type="Proteomes" id="UP000053758">
    <property type="component" value="Unassembled WGS sequence"/>
</dbReference>
<dbReference type="AlphaFoldDB" id="A0A081CMG2"/>
<dbReference type="InterPro" id="IPR050307">
    <property type="entry name" value="Sterol_Desaturase_Related"/>
</dbReference>
<evidence type="ECO:0000256" key="4">
    <source>
        <dbReference type="ARBA" id="ARBA00023136"/>
    </source>
</evidence>
<gene>
    <name evidence="5" type="ORF">PAN0_022c6088</name>
</gene>
<evidence type="ECO:0000256" key="3">
    <source>
        <dbReference type="ARBA" id="ARBA00022989"/>
    </source>
</evidence>
<evidence type="ECO:0000313" key="6">
    <source>
        <dbReference type="Proteomes" id="UP000053758"/>
    </source>
</evidence>
<keyword evidence="6" id="KW-1185">Reference proteome</keyword>
<dbReference type="PANTHER" id="PTHR11863">
    <property type="entry name" value="STEROL DESATURASE"/>
    <property type="match status" value="1"/>
</dbReference>
<keyword evidence="4" id="KW-0472">Membrane</keyword>
<dbReference type="GO" id="GO:0016020">
    <property type="term" value="C:membrane"/>
    <property type="evidence" value="ECO:0007669"/>
    <property type="project" value="UniProtKB-SubCell"/>
</dbReference>
<dbReference type="GO" id="GO:0016491">
    <property type="term" value="F:oxidoreductase activity"/>
    <property type="evidence" value="ECO:0007669"/>
    <property type="project" value="InterPro"/>
</dbReference>
<reference evidence="6" key="1">
    <citation type="journal article" date="2014" name="Genome Announc.">
        <title>Draft Genome Sequence of the Yeast Pseudozyma antarctica Type Strain JCM10317, a Producer of the Glycolipid Biosurfactants, Mannosylerythritol Lipids.</title>
        <authorList>
            <person name="Saika A."/>
            <person name="Koike H."/>
            <person name="Hori T."/>
            <person name="Fukuoka T."/>
            <person name="Sato S."/>
            <person name="Habe H."/>
            <person name="Kitamoto D."/>
            <person name="Morita T."/>
        </authorList>
    </citation>
    <scope>NUCLEOTIDE SEQUENCE [LARGE SCALE GENOMIC DNA]</scope>
    <source>
        <strain evidence="6">JCM 10317</strain>
    </source>
</reference>
<dbReference type="EMBL" id="DF830089">
    <property type="protein sequence ID" value="GAK67858.1"/>
    <property type="molecule type" value="Genomic_DNA"/>
</dbReference>
<dbReference type="InterPro" id="IPR006694">
    <property type="entry name" value="Fatty_acid_hydroxylase"/>
</dbReference>
<evidence type="ECO:0000313" key="5">
    <source>
        <dbReference type="EMBL" id="GAK67858.1"/>
    </source>
</evidence>
<dbReference type="GO" id="GO:0005506">
    <property type="term" value="F:iron ion binding"/>
    <property type="evidence" value="ECO:0007669"/>
    <property type="project" value="InterPro"/>
</dbReference>